<dbReference type="InterPro" id="IPR036441">
    <property type="entry name" value="DHquinase_II_sf"/>
</dbReference>
<dbReference type="GO" id="GO:0003855">
    <property type="term" value="F:3-dehydroquinate dehydratase activity"/>
    <property type="evidence" value="ECO:0007669"/>
    <property type="project" value="UniProtKB-EC"/>
</dbReference>
<keyword evidence="11" id="KW-1185">Reference proteome</keyword>
<dbReference type="EMBL" id="JAIGYQ010000003">
    <property type="protein sequence ID" value="MBX7490395.1"/>
    <property type="molecule type" value="Genomic_DNA"/>
</dbReference>
<evidence type="ECO:0000256" key="1">
    <source>
        <dbReference type="ARBA" id="ARBA00001864"/>
    </source>
</evidence>
<evidence type="ECO:0000256" key="8">
    <source>
        <dbReference type="ARBA" id="ARBA00023239"/>
    </source>
</evidence>
<evidence type="ECO:0000256" key="7">
    <source>
        <dbReference type="ARBA" id="ARBA00022605"/>
    </source>
</evidence>
<feature type="active site" description="Proton donor" evidence="9">
    <location>
        <position position="99"/>
    </location>
</feature>
<keyword evidence="8 9" id="KW-0456">Lyase</keyword>
<feature type="active site" description="Proton acceptor" evidence="9">
    <location>
        <position position="22"/>
    </location>
</feature>
<proteinExistence type="inferred from homology"/>
<feature type="binding site" evidence="9">
    <location>
        <position position="73"/>
    </location>
    <ligand>
        <name>substrate</name>
    </ligand>
</feature>
<sequence>MKIMIIQGPNLNMLGVRDPRIYGPVKLETIHENIQTQAQQMGVEVSFFQSNFEGEIVDKIQECFGQFDGIIINPAAYSHTSIAIRDAIAAVNIPAIEVHISNIHAREKFRQESLTAAVCSGVIAGFGPLGYHLALNGLIQILSELNAVRNARKQAAQEQMQTEAKLEQPQE</sequence>
<evidence type="ECO:0000313" key="10">
    <source>
        <dbReference type="EMBL" id="MBX7490395.1"/>
    </source>
</evidence>
<dbReference type="NCBIfam" id="NF003806">
    <property type="entry name" value="PRK05395.1-3"/>
    <property type="match status" value="1"/>
</dbReference>
<comment type="pathway">
    <text evidence="3 9">Metabolic intermediate biosynthesis; chorismate biosynthesis; chorismate from D-erythrose 4-phosphate and phosphoenolpyruvate: step 3/7.</text>
</comment>
<dbReference type="PIRSF" id="PIRSF001399">
    <property type="entry name" value="DHquinase_II"/>
    <property type="match status" value="1"/>
</dbReference>
<organism evidence="10 11">
    <name type="scientific">Helicobacter turcicus</name>
    <dbReference type="NCBI Taxonomy" id="2867412"/>
    <lineage>
        <taxon>Bacteria</taxon>
        <taxon>Pseudomonadati</taxon>
        <taxon>Campylobacterota</taxon>
        <taxon>Epsilonproteobacteria</taxon>
        <taxon>Campylobacterales</taxon>
        <taxon>Helicobacteraceae</taxon>
        <taxon>Helicobacter</taxon>
    </lineage>
</organism>
<evidence type="ECO:0000313" key="11">
    <source>
        <dbReference type="Proteomes" id="UP000700059"/>
    </source>
</evidence>
<gene>
    <name evidence="9 10" type="primary">aroQ</name>
    <name evidence="10" type="ORF">K4G57_02730</name>
</gene>
<reference evidence="10 11" key="1">
    <citation type="submission" date="2021-08" db="EMBL/GenBank/DDBJ databases">
        <title>Helicobacter spp. isolated from feces of Anatolian Ground Squirrel (Spermophilus xanthoprymnus) in Turkey.</title>
        <authorList>
            <person name="Aydin F."/>
            <person name="Abay S."/>
            <person name="Kayman T."/>
            <person name="Karakaya E."/>
            <person name="Saticioglu I.B."/>
        </authorList>
    </citation>
    <scope>NUCLEOTIDE SEQUENCE [LARGE SCALE GENOMIC DNA]</scope>
    <source>
        <strain evidence="10 11">Faydin-H70</strain>
    </source>
</reference>
<dbReference type="PROSITE" id="PS01029">
    <property type="entry name" value="DEHYDROQUINASE_II"/>
    <property type="match status" value="1"/>
</dbReference>
<dbReference type="Gene3D" id="3.40.50.9100">
    <property type="entry name" value="Dehydroquinase, class II"/>
    <property type="match status" value="1"/>
</dbReference>
<dbReference type="Proteomes" id="UP000700059">
    <property type="component" value="Unassembled WGS sequence"/>
</dbReference>
<evidence type="ECO:0000256" key="6">
    <source>
        <dbReference type="ARBA" id="ARBA00012060"/>
    </source>
</evidence>
<dbReference type="RefSeq" id="WP_221531666.1">
    <property type="nucleotide sequence ID" value="NZ_JAIGYP010000003.1"/>
</dbReference>
<dbReference type="NCBIfam" id="TIGR01088">
    <property type="entry name" value="aroQ"/>
    <property type="match status" value="1"/>
</dbReference>
<dbReference type="NCBIfam" id="NF003807">
    <property type="entry name" value="PRK05395.1-4"/>
    <property type="match status" value="1"/>
</dbReference>
<name>A0ABS7JLX8_9HELI</name>
<feature type="binding site" evidence="9">
    <location>
        <begin position="100"/>
        <end position="101"/>
    </location>
    <ligand>
        <name>substrate</name>
    </ligand>
</feature>
<dbReference type="SUPFAM" id="SSF52304">
    <property type="entry name" value="Type II 3-dehydroquinate dehydratase"/>
    <property type="match status" value="1"/>
</dbReference>
<feature type="binding site" evidence="9">
    <location>
        <position position="79"/>
    </location>
    <ligand>
        <name>substrate</name>
    </ligand>
</feature>
<feature type="binding site" evidence="9">
    <location>
        <position position="86"/>
    </location>
    <ligand>
        <name>substrate</name>
    </ligand>
</feature>
<comment type="function">
    <text evidence="2 9">Catalyzes a trans-dehydration via an enolate intermediate.</text>
</comment>
<evidence type="ECO:0000256" key="2">
    <source>
        <dbReference type="ARBA" id="ARBA00003924"/>
    </source>
</evidence>
<feature type="binding site" evidence="9">
    <location>
        <position position="110"/>
    </location>
    <ligand>
        <name>substrate</name>
    </ligand>
</feature>
<comment type="similarity">
    <text evidence="4 9">Belongs to the type-II 3-dehydroquinase family.</text>
</comment>
<protein>
    <recommendedName>
        <fullName evidence="6 9">3-dehydroquinate dehydratase</fullName>
        <shortName evidence="9">3-dehydroquinase</shortName>
        <ecNumber evidence="6 9">4.2.1.10</ecNumber>
    </recommendedName>
    <alternativeName>
        <fullName evidence="9">Type II DHQase</fullName>
    </alternativeName>
</protein>
<comment type="subunit">
    <text evidence="5 9">Homododecamer.</text>
</comment>
<evidence type="ECO:0000256" key="9">
    <source>
        <dbReference type="HAMAP-Rule" id="MF_00169"/>
    </source>
</evidence>
<evidence type="ECO:0000256" key="3">
    <source>
        <dbReference type="ARBA" id="ARBA00004902"/>
    </source>
</evidence>
<dbReference type="PANTHER" id="PTHR21272:SF3">
    <property type="entry name" value="CATABOLIC 3-DEHYDROQUINASE"/>
    <property type="match status" value="1"/>
</dbReference>
<comment type="catalytic activity">
    <reaction evidence="1 9">
        <text>3-dehydroquinate = 3-dehydroshikimate + H2O</text>
        <dbReference type="Rhea" id="RHEA:21096"/>
        <dbReference type="ChEBI" id="CHEBI:15377"/>
        <dbReference type="ChEBI" id="CHEBI:16630"/>
        <dbReference type="ChEBI" id="CHEBI:32364"/>
        <dbReference type="EC" id="4.2.1.10"/>
    </reaction>
</comment>
<dbReference type="CDD" id="cd00466">
    <property type="entry name" value="DHQase_II"/>
    <property type="match status" value="1"/>
</dbReference>
<dbReference type="EC" id="4.2.1.10" evidence="6 9"/>
<evidence type="ECO:0000256" key="4">
    <source>
        <dbReference type="ARBA" id="ARBA00011037"/>
    </source>
</evidence>
<dbReference type="NCBIfam" id="NF003805">
    <property type="entry name" value="PRK05395.1-2"/>
    <property type="match status" value="1"/>
</dbReference>
<dbReference type="PANTHER" id="PTHR21272">
    <property type="entry name" value="CATABOLIC 3-DEHYDROQUINASE"/>
    <property type="match status" value="1"/>
</dbReference>
<dbReference type="InterPro" id="IPR001874">
    <property type="entry name" value="DHquinase_II"/>
</dbReference>
<dbReference type="InterPro" id="IPR018509">
    <property type="entry name" value="DHquinase_II_CS"/>
</dbReference>
<feature type="site" description="Transition state stabilizer" evidence="9">
    <location>
        <position position="17"/>
    </location>
</feature>
<accession>A0ABS7JLX8</accession>
<evidence type="ECO:0000256" key="5">
    <source>
        <dbReference type="ARBA" id="ARBA00011193"/>
    </source>
</evidence>
<dbReference type="HAMAP" id="MF_00169">
    <property type="entry name" value="AroQ"/>
    <property type="match status" value="1"/>
</dbReference>
<keyword evidence="9" id="KW-0057">Aromatic amino acid biosynthesis</keyword>
<keyword evidence="7 9" id="KW-0028">Amino-acid biosynthesis</keyword>
<comment type="caution">
    <text evidence="10">The sequence shown here is derived from an EMBL/GenBank/DDBJ whole genome shotgun (WGS) entry which is preliminary data.</text>
</comment>
<dbReference type="Pfam" id="PF01220">
    <property type="entry name" value="DHquinase_II"/>
    <property type="match status" value="1"/>
</dbReference>